<proteinExistence type="predicted"/>
<comment type="caution">
    <text evidence="1">The sequence shown here is derived from an EMBL/GenBank/DDBJ whole genome shotgun (WGS) entry which is preliminary data.</text>
</comment>
<evidence type="ECO:0000313" key="1">
    <source>
        <dbReference type="EMBL" id="TBU13134.1"/>
    </source>
</evidence>
<evidence type="ECO:0000313" key="2">
    <source>
        <dbReference type="Proteomes" id="UP000292282"/>
    </source>
</evidence>
<gene>
    <name evidence="1" type="ORF">CWI38_0520p0030</name>
</gene>
<dbReference type="VEuPathDB" id="MicrosporidiaDB:CWI38_0520p0030"/>
<keyword evidence="2" id="KW-1185">Reference proteome</keyword>
<protein>
    <submittedName>
        <fullName evidence="1">Uncharacterized protein</fullName>
    </submittedName>
</protein>
<dbReference type="EMBL" id="PITK01000520">
    <property type="protein sequence ID" value="TBU13134.1"/>
    <property type="molecule type" value="Genomic_DNA"/>
</dbReference>
<accession>A0A4Q9LWS9</accession>
<reference evidence="1 2" key="1">
    <citation type="submission" date="2017-12" db="EMBL/GenBank/DDBJ databases">
        <authorList>
            <person name="Pombert J.-F."/>
            <person name="Haag K.L."/>
            <person name="Ebert D."/>
        </authorList>
    </citation>
    <scope>NUCLEOTIDE SEQUENCE [LARGE SCALE GENOMIC DNA]</scope>
    <source>
        <strain evidence="1">IL-G-3</strain>
    </source>
</reference>
<name>A0A4Q9LWS9_9MICR</name>
<sequence>MCSVEIIPYVIRSTVVLLVIERSEMQKHLTFPLKQVKNKEDGVKYLKPSYNPPYIYDEETVNKFNEESYLRKEIKVVREVKKIYKRMTVF</sequence>
<dbReference type="AlphaFoldDB" id="A0A4Q9LWS9"/>
<dbReference type="Proteomes" id="UP000292282">
    <property type="component" value="Unassembled WGS sequence"/>
</dbReference>
<organism evidence="1 2">
    <name type="scientific">Hamiltosporidium tvaerminnensis</name>
    <dbReference type="NCBI Taxonomy" id="1176355"/>
    <lineage>
        <taxon>Eukaryota</taxon>
        <taxon>Fungi</taxon>
        <taxon>Fungi incertae sedis</taxon>
        <taxon>Microsporidia</taxon>
        <taxon>Dubosqiidae</taxon>
        <taxon>Hamiltosporidium</taxon>
    </lineage>
</organism>